<dbReference type="Gene3D" id="2.30.40.10">
    <property type="entry name" value="Urease, subunit C, domain 1"/>
    <property type="match status" value="1"/>
</dbReference>
<protein>
    <submittedName>
        <fullName evidence="2">Amidohydrolase</fullName>
    </submittedName>
</protein>
<organism evidence="2">
    <name type="scientific">Ruegeria sp. PrR005</name>
    <dbReference type="NCBI Taxonomy" id="2706882"/>
    <lineage>
        <taxon>Bacteria</taxon>
        <taxon>Pseudomonadati</taxon>
        <taxon>Pseudomonadota</taxon>
        <taxon>Alphaproteobacteria</taxon>
        <taxon>Rhodobacterales</taxon>
        <taxon>Roseobacteraceae</taxon>
        <taxon>Ruegeria</taxon>
    </lineage>
</organism>
<dbReference type="AlphaFoldDB" id="A0A6B2NIK2"/>
<dbReference type="InterPro" id="IPR032466">
    <property type="entry name" value="Metal_Hydrolase"/>
</dbReference>
<proteinExistence type="predicted"/>
<reference evidence="2" key="1">
    <citation type="submission" date="2020-02" db="EMBL/GenBank/DDBJ databases">
        <title>Delineation of the pyrene-degrading pathway in Roseobacter clade bacteria by genomic analysis.</title>
        <authorList>
            <person name="Zhou H."/>
            <person name="Wang H."/>
        </authorList>
    </citation>
    <scope>NUCLEOTIDE SEQUENCE</scope>
    <source>
        <strain evidence="2">PrR005</strain>
    </source>
</reference>
<dbReference type="RefSeq" id="WP_164127572.1">
    <property type="nucleotide sequence ID" value="NZ_JAAGOX010000004.1"/>
</dbReference>
<dbReference type="GO" id="GO:0016810">
    <property type="term" value="F:hydrolase activity, acting on carbon-nitrogen (but not peptide) bonds"/>
    <property type="evidence" value="ECO:0007669"/>
    <property type="project" value="InterPro"/>
</dbReference>
<dbReference type="InterPro" id="IPR013108">
    <property type="entry name" value="Amidohydro_3"/>
</dbReference>
<evidence type="ECO:0000313" key="2">
    <source>
        <dbReference type="EMBL" id="NDW43921.1"/>
    </source>
</evidence>
<name>A0A6B2NIK2_9RHOB</name>
<comment type="caution">
    <text evidence="2">The sequence shown here is derived from an EMBL/GenBank/DDBJ whole genome shotgun (WGS) entry which is preliminary data.</text>
</comment>
<feature type="domain" description="Amidohydrolase 3" evidence="1">
    <location>
        <begin position="56"/>
        <end position="539"/>
    </location>
</feature>
<dbReference type="PANTHER" id="PTHR22642:SF2">
    <property type="entry name" value="PROTEIN LONG AFTER FAR-RED 3"/>
    <property type="match status" value="1"/>
</dbReference>
<dbReference type="CDD" id="cd01300">
    <property type="entry name" value="YtcJ_like"/>
    <property type="match status" value="1"/>
</dbReference>
<sequence>MPGITVFAAKKIITMDPSRPTATHVAVREGKILAVGGVDCAEAWGPVTLNDSLAHAVLMPGLVEGHAHMMAGAMWDFAYAGYHDRIDPQGRMHKGMTDIGAVVARLREYSATLPEGQPLIAWGFDPIFLPTERLNRHHLDQIASDRPVVVMFSNFHLLCANSLALEMAGYGRDTNVEGVVKGADGEPTGELQEMAAMFPVMRRTGVDFRGLSQKESAIRAYADVCKHAGVTTVTDLFSEMQDEDLGALLAVTSDPGFALRIVPVLGAMGAAPRDIAKRALALRKKSTDKLRLGAVKLMTDGSIQGWTARVKWPGYVGGQPNGIWNTPPDLIYELCAAMQEHGVQMHIHVNGDEASSITLDALEAAGRAHPWPGSRHVLQHCQMMGPDQFRRCAEMGVCTNIFSNHIWFFGDQHAALTIGEDRATRMDAARSALDAGVHLAIHSDAPVTSMGPLFTAWCAVNRQTMSGRTLGAEQQITVDEALYAITLGAAYTLKLDAEIGSIETGKIADFAVLGADPTEVDPMALKDVPVLGTVSGGRVNLI</sequence>
<dbReference type="InterPro" id="IPR011059">
    <property type="entry name" value="Metal-dep_hydrolase_composite"/>
</dbReference>
<dbReference type="EMBL" id="JAAGOX010000004">
    <property type="protein sequence ID" value="NDW43921.1"/>
    <property type="molecule type" value="Genomic_DNA"/>
</dbReference>
<dbReference type="InterPro" id="IPR033932">
    <property type="entry name" value="YtcJ-like"/>
</dbReference>
<dbReference type="PANTHER" id="PTHR22642">
    <property type="entry name" value="IMIDAZOLONEPROPIONASE"/>
    <property type="match status" value="1"/>
</dbReference>
<keyword evidence="2" id="KW-0378">Hydrolase</keyword>
<dbReference type="Pfam" id="PF07969">
    <property type="entry name" value="Amidohydro_3"/>
    <property type="match status" value="1"/>
</dbReference>
<accession>A0A6B2NIK2</accession>
<dbReference type="Gene3D" id="3.10.310.70">
    <property type="match status" value="1"/>
</dbReference>
<gene>
    <name evidence="2" type="ORF">G0P99_03000</name>
</gene>
<dbReference type="Gene3D" id="3.20.20.140">
    <property type="entry name" value="Metal-dependent hydrolases"/>
    <property type="match status" value="1"/>
</dbReference>
<evidence type="ECO:0000259" key="1">
    <source>
        <dbReference type="Pfam" id="PF07969"/>
    </source>
</evidence>
<dbReference type="SUPFAM" id="SSF51556">
    <property type="entry name" value="Metallo-dependent hydrolases"/>
    <property type="match status" value="1"/>
</dbReference>
<dbReference type="SUPFAM" id="SSF51338">
    <property type="entry name" value="Composite domain of metallo-dependent hydrolases"/>
    <property type="match status" value="1"/>
</dbReference>